<evidence type="ECO:0000256" key="1">
    <source>
        <dbReference type="ARBA" id="ARBA00004245"/>
    </source>
</evidence>
<feature type="region of interest" description="Disordered" evidence="7">
    <location>
        <begin position="1"/>
        <end position="60"/>
    </location>
</feature>
<reference evidence="8" key="2">
    <citation type="submission" date="2004-02" db="EMBL/GenBank/DDBJ databases">
        <authorList>
            <consortium name="Genoscope"/>
            <consortium name="Whitehead Institute Centre for Genome Research"/>
        </authorList>
    </citation>
    <scope>NUCLEOTIDE SEQUENCE</scope>
</reference>
<dbReference type="OrthoDB" id="4189at2759"/>
<dbReference type="AlphaFoldDB" id="Q4SBJ2"/>
<dbReference type="GO" id="GO:0045504">
    <property type="term" value="F:dynein heavy chain binding"/>
    <property type="evidence" value="ECO:0007669"/>
    <property type="project" value="TreeGrafter"/>
</dbReference>
<feature type="compositionally biased region" description="Basic and acidic residues" evidence="7">
    <location>
        <begin position="20"/>
        <end position="39"/>
    </location>
</feature>
<evidence type="ECO:0000256" key="7">
    <source>
        <dbReference type="SAM" id="MobiDB-lite"/>
    </source>
</evidence>
<evidence type="ECO:0000256" key="4">
    <source>
        <dbReference type="ARBA" id="ARBA00022574"/>
    </source>
</evidence>
<evidence type="ECO:0000256" key="6">
    <source>
        <dbReference type="ARBA" id="ARBA00023212"/>
    </source>
</evidence>
<dbReference type="InterPro" id="IPR001680">
    <property type="entry name" value="WD40_rpt"/>
</dbReference>
<evidence type="ECO:0000256" key="2">
    <source>
        <dbReference type="ARBA" id="ARBA00011059"/>
    </source>
</evidence>
<dbReference type="FunFam" id="2.130.10.10:FF:000026">
    <property type="entry name" value="cytoplasmic dynein 1 intermediate chain 2 isoform X2"/>
    <property type="match status" value="1"/>
</dbReference>
<evidence type="ECO:0000256" key="3">
    <source>
        <dbReference type="ARBA" id="ARBA00022490"/>
    </source>
</evidence>
<sequence length="703" mass="77758">MSDKSELKAELERKKQRIAQIREEKKRKEEEKKKKDRGVESGGASSAAHEDSDLERKRREAEALLQSVGITPDIPHAQPLRVVTEDTCLFHYLVPAPMSPSNKSVGSDAGSQDSGDGNAGPRTLHWDPDPSTLQLHSDSELIGRGAVRLAMSKVTQVDFVPKEMVSYCKETQTPTEAVGPTDQKADEEEDEEITAPPAVEGAQEETEEQGEQQAEDTPKELTEEEKLQVLHSEDFLTFFERGSRIVERALAEQVDVCFDYSGRDLEDKEGDLQAGAKLVLNRQFADEHWTKNRVVTCLDWSPQVCDSVSYPELLVASYNNNEDAPHEPDGVALVWNMKYKKNTPEYIFHCQSEVMSAGFAKFHPNLVVGGTYSGQIVLWDNRSNKRTPVQRTPLSAAAHTHPVYCVSVVGTQNANNLISISTDGKMCSWSLDMLSQPQDSLELVFKQSKAVAVTSMAFPLGDVNNFVVGSEDGSVYTACRHGSKAGITEVFEGHHGPVTGLSCHSAGGPVDFSHLFISSSFDWTVKLWSTKVRTLKPKVDTHGYIPAKLAPPFSLLQSTRPLYSFEDSCDYVYDAMWSPTHPALFACVDLAGRLDLWNLNNDTEVPTASVYVEGGTALNRVRWAHSGKEIATGDSEGHVQVYDVGEVGWVLKQSPFSPSLFLPSSVLVPRQQICVPKADEWTRFVRTLAEIAENRDEAEELAN</sequence>
<comment type="caution">
    <text evidence="8">The sequence shown here is derived from an EMBL/GenBank/DDBJ whole genome shotgun (WGS) entry which is preliminary data.</text>
</comment>
<feature type="region of interest" description="Disordered" evidence="7">
    <location>
        <begin position="97"/>
        <end position="136"/>
    </location>
</feature>
<feature type="compositionally biased region" description="Basic and acidic residues" evidence="7">
    <location>
        <begin position="1"/>
        <end position="13"/>
    </location>
</feature>
<feature type="compositionally biased region" description="Acidic residues" evidence="7">
    <location>
        <begin position="202"/>
        <end position="214"/>
    </location>
</feature>
<dbReference type="Gene3D" id="2.130.10.10">
    <property type="entry name" value="YVTN repeat-like/Quinoprotein amine dehydrogenase"/>
    <property type="match status" value="2"/>
</dbReference>
<dbReference type="InterPro" id="IPR025956">
    <property type="entry name" value="DYNC1I1/DYNC1I2"/>
</dbReference>
<dbReference type="InterPro" id="IPR050687">
    <property type="entry name" value="Dynein_IC"/>
</dbReference>
<dbReference type="GO" id="GO:0010970">
    <property type="term" value="P:transport along microtubule"/>
    <property type="evidence" value="ECO:0007669"/>
    <property type="project" value="TreeGrafter"/>
</dbReference>
<dbReference type="SUPFAM" id="SSF50978">
    <property type="entry name" value="WD40 repeat-like"/>
    <property type="match status" value="1"/>
</dbReference>
<feature type="region of interest" description="Disordered" evidence="7">
    <location>
        <begin position="170"/>
        <end position="220"/>
    </location>
</feature>
<dbReference type="Pfam" id="PF00400">
    <property type="entry name" value="WD40"/>
    <property type="match status" value="1"/>
</dbReference>
<keyword evidence="3" id="KW-0963">Cytoplasm</keyword>
<dbReference type="SMART" id="SM00320">
    <property type="entry name" value="WD40"/>
    <property type="match status" value="6"/>
</dbReference>
<dbReference type="GO" id="GO:0005868">
    <property type="term" value="C:cytoplasmic dynein complex"/>
    <property type="evidence" value="ECO:0007669"/>
    <property type="project" value="InterPro"/>
</dbReference>
<accession>Q4SBJ2</accession>
<feature type="compositionally biased region" description="Basic and acidic residues" evidence="7">
    <location>
        <begin position="48"/>
        <end position="60"/>
    </location>
</feature>
<proteinExistence type="inferred from homology"/>
<organism evidence="8">
    <name type="scientific">Tetraodon nigroviridis</name>
    <name type="common">Spotted green pufferfish</name>
    <name type="synonym">Chelonodon nigroviridis</name>
    <dbReference type="NCBI Taxonomy" id="99883"/>
    <lineage>
        <taxon>Eukaryota</taxon>
        <taxon>Metazoa</taxon>
        <taxon>Chordata</taxon>
        <taxon>Craniata</taxon>
        <taxon>Vertebrata</taxon>
        <taxon>Euteleostomi</taxon>
        <taxon>Actinopterygii</taxon>
        <taxon>Neopterygii</taxon>
        <taxon>Teleostei</taxon>
        <taxon>Neoteleostei</taxon>
        <taxon>Acanthomorphata</taxon>
        <taxon>Eupercaria</taxon>
        <taxon>Tetraodontiformes</taxon>
        <taxon>Tetradontoidea</taxon>
        <taxon>Tetraodontidae</taxon>
        <taxon>Tetraodon</taxon>
    </lineage>
</organism>
<dbReference type="PANTHER" id="PTHR12442">
    <property type="entry name" value="DYNEIN INTERMEDIATE CHAIN"/>
    <property type="match status" value="1"/>
</dbReference>
<comment type="subcellular location">
    <subcellularLocation>
        <location evidence="1">Cytoplasm</location>
        <location evidence="1">Cytoskeleton</location>
    </subcellularLocation>
</comment>
<dbReference type="GO" id="GO:0045503">
    <property type="term" value="F:dynein light chain binding"/>
    <property type="evidence" value="ECO:0007669"/>
    <property type="project" value="TreeGrafter"/>
</dbReference>
<feature type="compositionally biased region" description="Low complexity" evidence="7">
    <location>
        <begin position="106"/>
        <end position="120"/>
    </location>
</feature>
<evidence type="ECO:0000313" key="8">
    <source>
        <dbReference type="EMBL" id="CAG01990.1"/>
    </source>
</evidence>
<dbReference type="EMBL" id="CAAE01014667">
    <property type="protein sequence ID" value="CAG01990.1"/>
    <property type="molecule type" value="Genomic_DNA"/>
</dbReference>
<gene>
    <name evidence="8" type="ORF">GSTENG00020946001</name>
</gene>
<evidence type="ECO:0000256" key="5">
    <source>
        <dbReference type="ARBA" id="ARBA00022737"/>
    </source>
</evidence>
<comment type="similarity">
    <text evidence="2">Belongs to the dynein intermediate chain family.</text>
</comment>
<keyword evidence="6" id="KW-0206">Cytoskeleton</keyword>
<dbReference type="Pfam" id="PF11540">
    <property type="entry name" value="Dynein_IC2"/>
    <property type="match status" value="1"/>
</dbReference>
<dbReference type="InterPro" id="IPR015943">
    <property type="entry name" value="WD40/YVTN_repeat-like_dom_sf"/>
</dbReference>
<reference evidence="8" key="1">
    <citation type="journal article" date="2004" name="Nature">
        <title>Genome duplication in the teleost fish Tetraodon nigroviridis reveals the early vertebrate proto-karyotype.</title>
        <authorList>
            <person name="Jaillon O."/>
            <person name="Aury J.-M."/>
            <person name="Brunet F."/>
            <person name="Petit J.-L."/>
            <person name="Stange-Thomann N."/>
            <person name="Mauceli E."/>
            <person name="Bouneau L."/>
            <person name="Fischer C."/>
            <person name="Ozouf-Costaz C."/>
            <person name="Bernot A."/>
            <person name="Nicaud S."/>
            <person name="Jaffe D."/>
            <person name="Fisher S."/>
            <person name="Lutfalla G."/>
            <person name="Dossat C."/>
            <person name="Segurens B."/>
            <person name="Dasilva C."/>
            <person name="Salanoubat M."/>
            <person name="Levy M."/>
            <person name="Boudet N."/>
            <person name="Castellano S."/>
            <person name="Anthouard V."/>
            <person name="Jubin C."/>
            <person name="Castelli V."/>
            <person name="Katinka M."/>
            <person name="Vacherie B."/>
            <person name="Biemont C."/>
            <person name="Skalli Z."/>
            <person name="Cattolico L."/>
            <person name="Poulain J."/>
            <person name="De Berardinis V."/>
            <person name="Cruaud C."/>
            <person name="Duprat S."/>
            <person name="Brottier P."/>
            <person name="Coutanceau J.-P."/>
            <person name="Gouzy J."/>
            <person name="Parra G."/>
            <person name="Lardier G."/>
            <person name="Chapple C."/>
            <person name="McKernan K.J."/>
            <person name="McEwan P."/>
            <person name="Bosak S."/>
            <person name="Kellis M."/>
            <person name="Volff J.-N."/>
            <person name="Guigo R."/>
            <person name="Zody M.C."/>
            <person name="Mesirov J."/>
            <person name="Lindblad-Toh K."/>
            <person name="Birren B."/>
            <person name="Nusbaum C."/>
            <person name="Kahn D."/>
            <person name="Robinson-Rechavi M."/>
            <person name="Laudet V."/>
            <person name="Schachter V."/>
            <person name="Quetier F."/>
            <person name="Saurin W."/>
            <person name="Scarpelli C."/>
            <person name="Wincker P."/>
            <person name="Lander E.S."/>
            <person name="Weissenbach J."/>
            <person name="Roest Crollius H."/>
        </authorList>
    </citation>
    <scope>NUCLEOTIDE SEQUENCE [LARGE SCALE GENOMIC DNA]</scope>
</reference>
<keyword evidence="5" id="KW-0677">Repeat</keyword>
<dbReference type="InterPro" id="IPR036322">
    <property type="entry name" value="WD40_repeat_dom_sf"/>
</dbReference>
<name>Q4SBJ2_TETNG</name>
<dbReference type="KEGG" id="tng:GSTEN00020946G001"/>
<feature type="non-terminal residue" evidence="8">
    <location>
        <position position="703"/>
    </location>
</feature>
<protein>
    <submittedName>
        <fullName evidence="8">(spotted green pufferfish) hypothetical protein</fullName>
    </submittedName>
</protein>
<dbReference type="PANTHER" id="PTHR12442:SF37">
    <property type="entry name" value="CYTOPLASMIC DYNEIN 1 INTERMEDIATE CHAIN 2"/>
    <property type="match status" value="1"/>
</dbReference>
<keyword evidence="4" id="KW-0853">WD repeat</keyword>